<evidence type="ECO:0000259" key="15">
    <source>
        <dbReference type="Pfam" id="PF03807"/>
    </source>
</evidence>
<evidence type="ECO:0000256" key="1">
    <source>
        <dbReference type="ARBA" id="ARBA00004496"/>
    </source>
</evidence>
<keyword evidence="9 13" id="KW-0521">NADP</keyword>
<dbReference type="FunFam" id="3.40.50.720:FF:000190">
    <property type="entry name" value="Pyrroline-5-carboxylate reductase"/>
    <property type="match status" value="1"/>
</dbReference>
<evidence type="ECO:0000256" key="10">
    <source>
        <dbReference type="ARBA" id="ARBA00023002"/>
    </source>
</evidence>
<dbReference type="PROSITE" id="PS00521">
    <property type="entry name" value="P5CR"/>
    <property type="match status" value="1"/>
</dbReference>
<evidence type="ECO:0000256" key="12">
    <source>
        <dbReference type="ARBA" id="ARBA00052690"/>
    </source>
</evidence>
<comment type="catalytic activity">
    <reaction evidence="11">
        <text>L-proline + NAD(+) = (S)-1-pyrroline-5-carboxylate + NADH + 2 H(+)</text>
        <dbReference type="Rhea" id="RHEA:14105"/>
        <dbReference type="ChEBI" id="CHEBI:15378"/>
        <dbReference type="ChEBI" id="CHEBI:17388"/>
        <dbReference type="ChEBI" id="CHEBI:57540"/>
        <dbReference type="ChEBI" id="CHEBI:57945"/>
        <dbReference type="ChEBI" id="CHEBI:60039"/>
        <dbReference type="EC" id="1.5.1.2"/>
    </reaction>
</comment>
<dbReference type="InterPro" id="IPR008927">
    <property type="entry name" value="6-PGluconate_DH-like_C_sf"/>
</dbReference>
<dbReference type="PIRSF" id="PIRSF000193">
    <property type="entry name" value="Pyrrol-5-carb_rd"/>
    <property type="match status" value="1"/>
</dbReference>
<feature type="binding site" evidence="13">
    <location>
        <position position="55"/>
    </location>
    <ligand>
        <name>NADPH</name>
        <dbReference type="ChEBI" id="CHEBI:57783"/>
    </ligand>
</feature>
<sequence length="278" mass="29413">MLNLGFIGGGNMSTAIFKGILKEGGQSPSQIWVSGPHLENLQHWKESGANISNKNGEVYSKCDVVFIGVKPQMLTKAVADCIATLPEGERDYNRKVLVVSILAGISLVQLQKSLKILPGKISIIRALPNTPMSVGAGVCLYTPDDTVTQNQCSELEHLMSGCGICERVPEYLMSSLGSLIGCGPAFIFIAIEALADGAVKKGAPRALAQRLAAHMVMGSGKMVTEHNKHPGLLKDEVCSPGGSTIHGLSALENGKFRATLIAALEAATDRTDEMGKQS</sequence>
<evidence type="ECO:0000256" key="4">
    <source>
        <dbReference type="ARBA" id="ARBA00012855"/>
    </source>
</evidence>
<dbReference type="GO" id="GO:0004735">
    <property type="term" value="F:pyrroline-5-carboxylate reductase activity"/>
    <property type="evidence" value="ECO:0007669"/>
    <property type="project" value="UniProtKB-EC"/>
</dbReference>
<dbReference type="Pfam" id="PF03807">
    <property type="entry name" value="F420_oxidored"/>
    <property type="match status" value="1"/>
</dbReference>
<evidence type="ECO:0000256" key="2">
    <source>
        <dbReference type="ARBA" id="ARBA00005205"/>
    </source>
</evidence>
<evidence type="ECO:0000256" key="5">
    <source>
        <dbReference type="ARBA" id="ARBA00021413"/>
    </source>
</evidence>
<accession>A0A5E4Q4D4</accession>
<evidence type="ECO:0000256" key="9">
    <source>
        <dbReference type="ARBA" id="ARBA00022857"/>
    </source>
</evidence>
<keyword evidence="6" id="KW-0963">Cytoplasm</keyword>
<dbReference type="HAMAP" id="MF_01925">
    <property type="entry name" value="P5C_reductase"/>
    <property type="match status" value="1"/>
</dbReference>
<dbReference type="InterPro" id="IPR029036">
    <property type="entry name" value="P5CR_dimer"/>
</dbReference>
<name>A0A5E4Q4D4_9NEOP</name>
<keyword evidence="18" id="KW-1185">Reference proteome</keyword>
<dbReference type="SUPFAM" id="SSF51735">
    <property type="entry name" value="NAD(P)-binding Rossmann-fold domains"/>
    <property type="match status" value="1"/>
</dbReference>
<comment type="pathway">
    <text evidence="2 14">Amino-acid biosynthesis; L-proline biosynthesis; L-proline from L-glutamate 5-semialdehyde: step 1/1.</text>
</comment>
<evidence type="ECO:0000256" key="6">
    <source>
        <dbReference type="ARBA" id="ARBA00022490"/>
    </source>
</evidence>
<dbReference type="UniPathway" id="UPA00098">
    <property type="reaction ID" value="UER00361"/>
</dbReference>
<organism evidence="17 18">
    <name type="scientific">Leptidea sinapis</name>
    <dbReference type="NCBI Taxonomy" id="189913"/>
    <lineage>
        <taxon>Eukaryota</taxon>
        <taxon>Metazoa</taxon>
        <taxon>Ecdysozoa</taxon>
        <taxon>Arthropoda</taxon>
        <taxon>Hexapoda</taxon>
        <taxon>Insecta</taxon>
        <taxon>Pterygota</taxon>
        <taxon>Neoptera</taxon>
        <taxon>Endopterygota</taxon>
        <taxon>Lepidoptera</taxon>
        <taxon>Glossata</taxon>
        <taxon>Ditrysia</taxon>
        <taxon>Papilionoidea</taxon>
        <taxon>Pieridae</taxon>
        <taxon>Dismorphiinae</taxon>
        <taxon>Leptidea</taxon>
    </lineage>
</organism>
<dbReference type="InterPro" id="IPR028939">
    <property type="entry name" value="P5C_Rdtase_cat_N"/>
</dbReference>
<dbReference type="PANTHER" id="PTHR11645:SF69">
    <property type="entry name" value="PYRROLINE-5-CARBOXYLATE REDUCTASE"/>
    <property type="match status" value="1"/>
</dbReference>
<evidence type="ECO:0000313" key="17">
    <source>
        <dbReference type="EMBL" id="VVC92558.1"/>
    </source>
</evidence>
<evidence type="ECO:0000259" key="16">
    <source>
        <dbReference type="Pfam" id="PF14748"/>
    </source>
</evidence>
<dbReference type="Pfam" id="PF14748">
    <property type="entry name" value="P5CR_dimer"/>
    <property type="match status" value="1"/>
</dbReference>
<evidence type="ECO:0000256" key="11">
    <source>
        <dbReference type="ARBA" id="ARBA00050547"/>
    </source>
</evidence>
<feature type="binding site" evidence="13">
    <location>
        <begin position="7"/>
        <end position="12"/>
    </location>
    <ligand>
        <name>NADP(+)</name>
        <dbReference type="ChEBI" id="CHEBI:58349"/>
    </ligand>
</feature>
<dbReference type="AlphaFoldDB" id="A0A5E4Q4D4"/>
<evidence type="ECO:0000256" key="8">
    <source>
        <dbReference type="ARBA" id="ARBA00022650"/>
    </source>
</evidence>
<gene>
    <name evidence="17" type="ORF">LSINAPIS_LOCUS4975</name>
</gene>
<evidence type="ECO:0000256" key="14">
    <source>
        <dbReference type="RuleBase" id="RU003903"/>
    </source>
</evidence>
<comment type="catalytic activity">
    <reaction evidence="12 14">
        <text>L-proline + NADP(+) = (S)-1-pyrroline-5-carboxylate + NADPH + 2 H(+)</text>
        <dbReference type="Rhea" id="RHEA:14109"/>
        <dbReference type="ChEBI" id="CHEBI:15378"/>
        <dbReference type="ChEBI" id="CHEBI:17388"/>
        <dbReference type="ChEBI" id="CHEBI:57783"/>
        <dbReference type="ChEBI" id="CHEBI:58349"/>
        <dbReference type="ChEBI" id="CHEBI:60039"/>
        <dbReference type="EC" id="1.5.1.2"/>
    </reaction>
</comment>
<protein>
    <recommendedName>
        <fullName evidence="5 14">Pyrroline-5-carboxylate reductase</fullName>
        <ecNumber evidence="4 14">1.5.1.2</ecNumber>
    </recommendedName>
</protein>
<dbReference type="Gene3D" id="1.10.3730.10">
    <property type="entry name" value="ProC C-terminal domain-like"/>
    <property type="match status" value="1"/>
</dbReference>
<dbReference type="InterPro" id="IPR036291">
    <property type="entry name" value="NAD(P)-bd_dom_sf"/>
</dbReference>
<evidence type="ECO:0000313" key="18">
    <source>
        <dbReference type="Proteomes" id="UP000324832"/>
    </source>
</evidence>
<proteinExistence type="inferred from homology"/>
<keyword evidence="10 14" id="KW-0560">Oxidoreductase</keyword>
<dbReference type="GO" id="GO:0005737">
    <property type="term" value="C:cytoplasm"/>
    <property type="evidence" value="ECO:0007669"/>
    <property type="project" value="UniProtKB-SubCell"/>
</dbReference>
<dbReference type="FunFam" id="1.10.3730.10:FF:000001">
    <property type="entry name" value="Pyrroline-5-carboxylate reductase"/>
    <property type="match status" value="1"/>
</dbReference>
<comment type="subcellular location">
    <subcellularLocation>
        <location evidence="1">Cytoplasm</location>
    </subcellularLocation>
</comment>
<feature type="domain" description="Pyrroline-5-carboxylate reductase dimerisation" evidence="16">
    <location>
        <begin position="170"/>
        <end position="274"/>
    </location>
</feature>
<keyword evidence="8 14" id="KW-0641">Proline biosynthesis</keyword>
<dbReference type="SUPFAM" id="SSF48179">
    <property type="entry name" value="6-phosphogluconate dehydrogenase C-terminal domain-like"/>
    <property type="match status" value="1"/>
</dbReference>
<reference evidence="17 18" key="1">
    <citation type="submission" date="2017-07" db="EMBL/GenBank/DDBJ databases">
        <authorList>
            <person name="Talla V."/>
            <person name="Backstrom N."/>
        </authorList>
    </citation>
    <scope>NUCLEOTIDE SEQUENCE [LARGE SCALE GENOMIC DNA]</scope>
</reference>
<dbReference type="Proteomes" id="UP000324832">
    <property type="component" value="Unassembled WGS sequence"/>
</dbReference>
<dbReference type="Gene3D" id="3.40.50.720">
    <property type="entry name" value="NAD(P)-binding Rossmann-like Domain"/>
    <property type="match status" value="1"/>
</dbReference>
<dbReference type="InterPro" id="IPR000304">
    <property type="entry name" value="Pyrroline-COOH_reductase"/>
</dbReference>
<evidence type="ECO:0000256" key="3">
    <source>
        <dbReference type="ARBA" id="ARBA00005525"/>
    </source>
</evidence>
<dbReference type="GO" id="GO:0055129">
    <property type="term" value="P:L-proline biosynthetic process"/>
    <property type="evidence" value="ECO:0007669"/>
    <property type="project" value="UniProtKB-UniPathway"/>
</dbReference>
<dbReference type="EC" id="1.5.1.2" evidence="4 14"/>
<evidence type="ECO:0000256" key="13">
    <source>
        <dbReference type="PIRSR" id="PIRSR000193-1"/>
    </source>
</evidence>
<evidence type="ECO:0000256" key="7">
    <source>
        <dbReference type="ARBA" id="ARBA00022605"/>
    </source>
</evidence>
<dbReference type="EMBL" id="FZQP02001337">
    <property type="protein sequence ID" value="VVC92558.1"/>
    <property type="molecule type" value="Genomic_DNA"/>
</dbReference>
<feature type="domain" description="Pyrroline-5-carboxylate reductase catalytic N-terminal" evidence="15">
    <location>
        <begin position="4"/>
        <end position="104"/>
    </location>
</feature>
<dbReference type="InterPro" id="IPR053790">
    <property type="entry name" value="P5CR-like_CS"/>
</dbReference>
<comment type="similarity">
    <text evidence="3 14">Belongs to the pyrroline-5-carboxylate reductase family.</text>
</comment>
<dbReference type="NCBIfam" id="TIGR00112">
    <property type="entry name" value="proC"/>
    <property type="match status" value="1"/>
</dbReference>
<keyword evidence="7 14" id="KW-0028">Amino-acid biosynthesis</keyword>
<dbReference type="PANTHER" id="PTHR11645">
    <property type="entry name" value="PYRROLINE-5-CARBOXYLATE REDUCTASE"/>
    <property type="match status" value="1"/>
</dbReference>